<feature type="active site" description="Charge relay system" evidence="5 6">
    <location>
        <position position="215"/>
    </location>
</feature>
<name>A0A918EEI8_9PSEU</name>
<dbReference type="InterPro" id="IPR015500">
    <property type="entry name" value="Peptidase_S8_subtilisin-rel"/>
</dbReference>
<sequence>MGTGPWGWARTGITALVISAGVATGGAPVVRAQAADGVAPPSGEAHRTVTLITGDRVVVAGDRIVSHTPGPGREDVPVTTYSENGRQYVVPDDAEPLIAGGKLDRRLFDVTSLVEFGYDDAERSTVPVIVRPAAGARADLSTMSVAESVPALNVVTGTVAKSGQSWAALRDGAVEKVWLDGKRKLTLERSAKQIGAPVAWQAGLTGRGVKVAVLDGGIDGAHPDLAGKVIAERNFTGVPVEPAERSHGTHIASTIAGTDERYRGIAPDAQLLDGQICVPGIGGCSDSAALMAMQWAVDQGAQIVNMSFGNTDTPEIDLLEEAVDRFSREKGVLFVAAAGNGGPSPGTISTPSSAESALSVGAVDRADDVAGFSGRGPTATGAVKPDVTAPGMEIVAARAGTEGHVAMSGTSMATPHVAGVAALLKQRHPDWSGERIKAAIMGSATAGAGFAPFEQGAGRVDVPKAMARTVIAEPGNVDLGVRQWPHEDDERVSREVTYRNSGAEPVALDLAVHVTGPGGEAPAGMFTVSPARLTVPAGGEARATITADTAVPAPDGTYAGALIASGGADLRTLLSVNREVEHHDLALTHLDFDGAPSDFFRTTVVNVATGRKHLVDREPEAGKPLRLPKGEYRVYSTITGQDRRYAILAQPKLELDGEAHVVLDARAAKPVRMSTPDPAARQRGGYVLFTATTAGKPETVTMSTMGRTVLTAQIGPDSPDFSTSFGAQFAGTPRDGKTPVTYRLHWTETGGLPTGYERTAEASELAEVTSDIRSAGPGKQYLVNAAPRPAIGTDTAVPEGGQAVDLVTASEDVDWSWGFEQRSADGNTEVMLRLPARSVGIGQSYRQELNTAVFGPSVGDGALTRHGATIGVAVPLFTDSNGGQGDSPSAKGRVTLFREGVRFGETTTRQYEDFWVPTAEAAYRVEVEQSRSVSDVSTRVLGVWTFRSAHTDGPKALPMSVPRFLPELDDDNATRDRVLEIPVEVEQQPGTPEVRRVDVEVSFDDGATWRRTPVVDGEAVVAHDDGAEFASLRATVTDAAGDTGQVSVIRAYKIVL</sequence>
<dbReference type="RefSeq" id="WP_189225146.1">
    <property type="nucleotide sequence ID" value="NZ_BMRG01000009.1"/>
</dbReference>
<evidence type="ECO:0000256" key="1">
    <source>
        <dbReference type="ARBA" id="ARBA00011073"/>
    </source>
</evidence>
<evidence type="ECO:0000313" key="8">
    <source>
        <dbReference type="EMBL" id="GGP66230.1"/>
    </source>
</evidence>
<keyword evidence="2 6" id="KW-0645">Protease</keyword>
<dbReference type="Gene3D" id="3.40.50.200">
    <property type="entry name" value="Peptidase S8/S53 domain"/>
    <property type="match status" value="1"/>
</dbReference>
<feature type="active site" description="Charge relay system" evidence="5 6">
    <location>
        <position position="411"/>
    </location>
</feature>
<dbReference type="PROSITE" id="PS00138">
    <property type="entry name" value="SUBTILASE_SER"/>
    <property type="match status" value="1"/>
</dbReference>
<proteinExistence type="inferred from homology"/>
<comment type="caution">
    <text evidence="8">The sequence shown here is derived from an EMBL/GenBank/DDBJ whole genome shotgun (WGS) entry which is preliminary data.</text>
</comment>
<dbReference type="InterPro" id="IPR051048">
    <property type="entry name" value="Peptidase_S8/S53_subtilisin"/>
</dbReference>
<evidence type="ECO:0000256" key="3">
    <source>
        <dbReference type="ARBA" id="ARBA00022801"/>
    </source>
</evidence>
<feature type="active site" description="Charge relay system" evidence="5 6">
    <location>
        <position position="247"/>
    </location>
</feature>
<evidence type="ECO:0000256" key="5">
    <source>
        <dbReference type="PIRSR" id="PIRSR615500-1"/>
    </source>
</evidence>
<dbReference type="PROSITE" id="PS00137">
    <property type="entry name" value="SUBTILASE_HIS"/>
    <property type="match status" value="1"/>
</dbReference>
<dbReference type="GO" id="GO:0004252">
    <property type="term" value="F:serine-type endopeptidase activity"/>
    <property type="evidence" value="ECO:0007669"/>
    <property type="project" value="UniProtKB-UniRule"/>
</dbReference>
<dbReference type="PANTHER" id="PTHR43399">
    <property type="entry name" value="SUBTILISIN-RELATED"/>
    <property type="match status" value="1"/>
</dbReference>
<dbReference type="InterPro" id="IPR034213">
    <property type="entry name" value="S8_Vpr-like"/>
</dbReference>
<dbReference type="AlphaFoldDB" id="A0A918EEI8"/>
<dbReference type="Proteomes" id="UP000639606">
    <property type="component" value="Unassembled WGS sequence"/>
</dbReference>
<protein>
    <recommendedName>
        <fullName evidence="7">Peptidase S8/S53 domain-containing protein</fullName>
    </recommendedName>
</protein>
<evidence type="ECO:0000313" key="9">
    <source>
        <dbReference type="Proteomes" id="UP000639606"/>
    </source>
</evidence>
<dbReference type="EMBL" id="BMRG01000009">
    <property type="protein sequence ID" value="GGP66230.1"/>
    <property type="molecule type" value="Genomic_DNA"/>
</dbReference>
<dbReference type="InterPro" id="IPR000209">
    <property type="entry name" value="Peptidase_S8/S53_dom"/>
</dbReference>
<reference evidence="8" key="2">
    <citation type="submission" date="2020-09" db="EMBL/GenBank/DDBJ databases">
        <authorList>
            <person name="Sun Q."/>
            <person name="Ohkuma M."/>
        </authorList>
    </citation>
    <scope>NUCLEOTIDE SEQUENCE</scope>
    <source>
        <strain evidence="8">JCM 3313</strain>
    </source>
</reference>
<keyword evidence="9" id="KW-1185">Reference proteome</keyword>
<comment type="similarity">
    <text evidence="1 6">Belongs to the peptidase S8 family.</text>
</comment>
<dbReference type="InterPro" id="IPR022398">
    <property type="entry name" value="Peptidase_S8_His-AS"/>
</dbReference>
<dbReference type="Pfam" id="PF00082">
    <property type="entry name" value="Peptidase_S8"/>
    <property type="match status" value="1"/>
</dbReference>
<dbReference type="GO" id="GO:0006508">
    <property type="term" value="P:proteolysis"/>
    <property type="evidence" value="ECO:0007669"/>
    <property type="project" value="UniProtKB-KW"/>
</dbReference>
<dbReference type="PANTHER" id="PTHR43399:SF4">
    <property type="entry name" value="CELL WALL-ASSOCIATED PROTEASE"/>
    <property type="match status" value="1"/>
</dbReference>
<dbReference type="SUPFAM" id="SSF52743">
    <property type="entry name" value="Subtilisin-like"/>
    <property type="match status" value="1"/>
</dbReference>
<dbReference type="CDD" id="cd07474">
    <property type="entry name" value="Peptidases_S8_subtilisin_Vpr-like"/>
    <property type="match status" value="1"/>
</dbReference>
<evidence type="ECO:0000256" key="6">
    <source>
        <dbReference type="PROSITE-ProRule" id="PRU01240"/>
    </source>
</evidence>
<evidence type="ECO:0000256" key="4">
    <source>
        <dbReference type="ARBA" id="ARBA00022825"/>
    </source>
</evidence>
<evidence type="ECO:0000259" key="7">
    <source>
        <dbReference type="Pfam" id="PF00082"/>
    </source>
</evidence>
<reference evidence="8" key="1">
    <citation type="journal article" date="2014" name="Int. J. Syst. Evol. Microbiol.">
        <title>Complete genome sequence of Corynebacterium casei LMG S-19264T (=DSM 44701T), isolated from a smear-ripened cheese.</title>
        <authorList>
            <consortium name="US DOE Joint Genome Institute (JGI-PGF)"/>
            <person name="Walter F."/>
            <person name="Albersmeier A."/>
            <person name="Kalinowski J."/>
            <person name="Ruckert C."/>
        </authorList>
    </citation>
    <scope>NUCLEOTIDE SEQUENCE</scope>
    <source>
        <strain evidence="8">JCM 3313</strain>
    </source>
</reference>
<evidence type="ECO:0000256" key="2">
    <source>
        <dbReference type="ARBA" id="ARBA00022670"/>
    </source>
</evidence>
<dbReference type="PROSITE" id="PS51892">
    <property type="entry name" value="SUBTILASE"/>
    <property type="match status" value="1"/>
</dbReference>
<organism evidence="8 9">
    <name type="scientific">Saccharothrix coeruleofusca</name>
    <dbReference type="NCBI Taxonomy" id="33919"/>
    <lineage>
        <taxon>Bacteria</taxon>
        <taxon>Bacillati</taxon>
        <taxon>Actinomycetota</taxon>
        <taxon>Actinomycetes</taxon>
        <taxon>Pseudonocardiales</taxon>
        <taxon>Pseudonocardiaceae</taxon>
        <taxon>Saccharothrix</taxon>
    </lineage>
</organism>
<feature type="domain" description="Peptidase S8/S53" evidence="7">
    <location>
        <begin position="206"/>
        <end position="458"/>
    </location>
</feature>
<keyword evidence="4 6" id="KW-0720">Serine protease</keyword>
<gene>
    <name evidence="8" type="ORF">GCM10010185_43560</name>
</gene>
<dbReference type="InterPro" id="IPR023828">
    <property type="entry name" value="Peptidase_S8_Ser-AS"/>
</dbReference>
<accession>A0A918EEI8</accession>
<dbReference type="InterPro" id="IPR036852">
    <property type="entry name" value="Peptidase_S8/S53_dom_sf"/>
</dbReference>
<keyword evidence="3 6" id="KW-0378">Hydrolase</keyword>
<dbReference type="PRINTS" id="PR00723">
    <property type="entry name" value="SUBTILISIN"/>
</dbReference>